<comment type="caution">
    <text evidence="1">The sequence shown here is derived from an EMBL/GenBank/DDBJ whole genome shotgun (WGS) entry which is preliminary data.</text>
</comment>
<keyword evidence="2" id="KW-1185">Reference proteome</keyword>
<feature type="non-terminal residue" evidence="1">
    <location>
        <position position="93"/>
    </location>
</feature>
<accession>A0ABU6XX07</accession>
<gene>
    <name evidence="1" type="ORF">PIB30_103023</name>
</gene>
<evidence type="ECO:0000313" key="1">
    <source>
        <dbReference type="EMBL" id="MED6202209.1"/>
    </source>
</evidence>
<evidence type="ECO:0000313" key="2">
    <source>
        <dbReference type="Proteomes" id="UP001341840"/>
    </source>
</evidence>
<protein>
    <submittedName>
        <fullName evidence="1">Uncharacterized protein</fullName>
    </submittedName>
</protein>
<dbReference type="Proteomes" id="UP001341840">
    <property type="component" value="Unassembled WGS sequence"/>
</dbReference>
<proteinExistence type="predicted"/>
<sequence length="93" mass="10935">MPKKKLISVGSIQGSKNRVFSRIIARFYDVEPLLRAYFYFRAWWSSKNGIAVEDREIAESLRLHRIKNQATRKRKICRFETTRLSGLTQSRSA</sequence>
<reference evidence="1 2" key="1">
    <citation type="journal article" date="2023" name="Plants (Basel)">
        <title>Bridging the Gap: Combining Genomics and Transcriptomics Approaches to Understand Stylosanthes scabra, an Orphan Legume from the Brazilian Caatinga.</title>
        <authorList>
            <person name="Ferreira-Neto J.R.C."/>
            <person name="da Silva M.D."/>
            <person name="Binneck E."/>
            <person name="de Melo N.F."/>
            <person name="da Silva R.H."/>
            <person name="de Melo A.L.T.M."/>
            <person name="Pandolfi V."/>
            <person name="Bustamante F.O."/>
            <person name="Brasileiro-Vidal A.C."/>
            <person name="Benko-Iseppon A.M."/>
        </authorList>
    </citation>
    <scope>NUCLEOTIDE SEQUENCE [LARGE SCALE GENOMIC DNA]</scope>
    <source>
        <tissue evidence="1">Leaves</tissue>
    </source>
</reference>
<name>A0ABU6XX07_9FABA</name>
<organism evidence="1 2">
    <name type="scientific">Stylosanthes scabra</name>
    <dbReference type="NCBI Taxonomy" id="79078"/>
    <lineage>
        <taxon>Eukaryota</taxon>
        <taxon>Viridiplantae</taxon>
        <taxon>Streptophyta</taxon>
        <taxon>Embryophyta</taxon>
        <taxon>Tracheophyta</taxon>
        <taxon>Spermatophyta</taxon>
        <taxon>Magnoliopsida</taxon>
        <taxon>eudicotyledons</taxon>
        <taxon>Gunneridae</taxon>
        <taxon>Pentapetalae</taxon>
        <taxon>rosids</taxon>
        <taxon>fabids</taxon>
        <taxon>Fabales</taxon>
        <taxon>Fabaceae</taxon>
        <taxon>Papilionoideae</taxon>
        <taxon>50 kb inversion clade</taxon>
        <taxon>dalbergioids sensu lato</taxon>
        <taxon>Dalbergieae</taxon>
        <taxon>Pterocarpus clade</taxon>
        <taxon>Stylosanthes</taxon>
    </lineage>
</organism>
<dbReference type="EMBL" id="JASCZI010214720">
    <property type="protein sequence ID" value="MED6202209.1"/>
    <property type="molecule type" value="Genomic_DNA"/>
</dbReference>